<reference evidence="7" key="1">
    <citation type="journal article" date="2015" name="Nature">
        <title>Complex archaea that bridge the gap between prokaryotes and eukaryotes.</title>
        <authorList>
            <person name="Spang A."/>
            <person name="Saw J.H."/>
            <person name="Jorgensen S.L."/>
            <person name="Zaremba-Niedzwiedzka K."/>
            <person name="Martijn J."/>
            <person name="Lind A.E."/>
            <person name="van Eijk R."/>
            <person name="Schleper C."/>
            <person name="Guy L."/>
            <person name="Ettema T.J."/>
        </authorList>
    </citation>
    <scope>NUCLEOTIDE SEQUENCE</scope>
</reference>
<evidence type="ECO:0000256" key="2">
    <source>
        <dbReference type="ARBA" id="ARBA00022475"/>
    </source>
</evidence>
<evidence type="ECO:0000313" key="7">
    <source>
        <dbReference type="EMBL" id="KKK42404.1"/>
    </source>
</evidence>
<evidence type="ECO:0000256" key="3">
    <source>
        <dbReference type="ARBA" id="ARBA00022692"/>
    </source>
</evidence>
<accession>A0A0F8XJT6</accession>
<keyword evidence="4 6" id="KW-1133">Transmembrane helix</keyword>
<keyword evidence="5 6" id="KW-0472">Membrane</keyword>
<feature type="transmembrane region" description="Helical" evidence="6">
    <location>
        <begin position="138"/>
        <end position="162"/>
    </location>
</feature>
<evidence type="ECO:0000256" key="4">
    <source>
        <dbReference type="ARBA" id="ARBA00022989"/>
    </source>
</evidence>
<evidence type="ECO:0008006" key="8">
    <source>
        <dbReference type="Google" id="ProtNLM"/>
    </source>
</evidence>
<dbReference type="PANTHER" id="PTHR30086">
    <property type="entry name" value="ARGININE EXPORTER PROTEIN ARGO"/>
    <property type="match status" value="1"/>
</dbReference>
<dbReference type="Pfam" id="PF01810">
    <property type="entry name" value="LysE"/>
    <property type="match status" value="1"/>
</dbReference>
<dbReference type="EMBL" id="LAZR01070329">
    <property type="protein sequence ID" value="KKK42404.1"/>
    <property type="molecule type" value="Genomic_DNA"/>
</dbReference>
<dbReference type="GO" id="GO:0015171">
    <property type="term" value="F:amino acid transmembrane transporter activity"/>
    <property type="evidence" value="ECO:0007669"/>
    <property type="project" value="TreeGrafter"/>
</dbReference>
<dbReference type="AlphaFoldDB" id="A0A0F8XJT6"/>
<comment type="subcellular location">
    <subcellularLocation>
        <location evidence="1">Cell membrane</location>
        <topology evidence="1">Multi-pass membrane protein</topology>
    </subcellularLocation>
</comment>
<dbReference type="GO" id="GO:0005886">
    <property type="term" value="C:plasma membrane"/>
    <property type="evidence" value="ECO:0007669"/>
    <property type="project" value="UniProtKB-SubCell"/>
</dbReference>
<organism evidence="7">
    <name type="scientific">marine sediment metagenome</name>
    <dbReference type="NCBI Taxonomy" id="412755"/>
    <lineage>
        <taxon>unclassified sequences</taxon>
        <taxon>metagenomes</taxon>
        <taxon>ecological metagenomes</taxon>
    </lineage>
</organism>
<feature type="transmembrane region" description="Helical" evidence="6">
    <location>
        <begin position="6"/>
        <end position="23"/>
    </location>
</feature>
<protein>
    <recommendedName>
        <fullName evidence="8">Transporter</fullName>
    </recommendedName>
</protein>
<gene>
    <name evidence="7" type="ORF">LCGC14_1938660</name>
</gene>
<sequence>MLEIFAYAIGIMYTPGPINLLGLQSGINNKTTAHLGFFAGVASAMLLLFLLLGYVGIELIPAKILPVLSFAGCLYILYIAVRIAKTQVNFDNQTTSTKPLTFSNGLFMQLLNPKALAATLPITTIQFPAAGIAGSSIVLWSCILALLAFGAPASYSLAGQAIGKHMTNATYFKIINLLMAALLVVVAVDIAVTQIVVKW</sequence>
<name>A0A0F8XJT6_9ZZZZ</name>
<feature type="transmembrane region" description="Helical" evidence="6">
    <location>
        <begin position="174"/>
        <end position="197"/>
    </location>
</feature>
<comment type="caution">
    <text evidence="7">The sequence shown here is derived from an EMBL/GenBank/DDBJ whole genome shotgun (WGS) entry which is preliminary data.</text>
</comment>
<keyword evidence="3 6" id="KW-0812">Transmembrane</keyword>
<evidence type="ECO:0000256" key="5">
    <source>
        <dbReference type="ARBA" id="ARBA00023136"/>
    </source>
</evidence>
<dbReference type="GO" id="GO:0033228">
    <property type="term" value="P:cysteine export across plasma membrane"/>
    <property type="evidence" value="ECO:0007669"/>
    <property type="project" value="TreeGrafter"/>
</dbReference>
<evidence type="ECO:0000256" key="6">
    <source>
        <dbReference type="SAM" id="Phobius"/>
    </source>
</evidence>
<feature type="transmembrane region" description="Helical" evidence="6">
    <location>
        <begin position="35"/>
        <end position="57"/>
    </location>
</feature>
<feature type="transmembrane region" description="Helical" evidence="6">
    <location>
        <begin position="63"/>
        <end position="81"/>
    </location>
</feature>
<evidence type="ECO:0000256" key="1">
    <source>
        <dbReference type="ARBA" id="ARBA00004651"/>
    </source>
</evidence>
<proteinExistence type="predicted"/>
<dbReference type="InterPro" id="IPR001123">
    <property type="entry name" value="LeuE-type"/>
</dbReference>
<feature type="transmembrane region" description="Helical" evidence="6">
    <location>
        <begin position="115"/>
        <end position="132"/>
    </location>
</feature>
<dbReference type="PANTHER" id="PTHR30086:SF20">
    <property type="entry name" value="ARGININE EXPORTER PROTEIN ARGO-RELATED"/>
    <property type="match status" value="1"/>
</dbReference>
<keyword evidence="2" id="KW-1003">Cell membrane</keyword>